<gene>
    <name evidence="1" type="ORF">ACOC_LOCUS4670</name>
</gene>
<accession>A0A0R3PJL7</accession>
<organism evidence="3">
    <name type="scientific">Angiostrongylus costaricensis</name>
    <name type="common">Nematode worm</name>
    <dbReference type="NCBI Taxonomy" id="334426"/>
    <lineage>
        <taxon>Eukaryota</taxon>
        <taxon>Metazoa</taxon>
        <taxon>Ecdysozoa</taxon>
        <taxon>Nematoda</taxon>
        <taxon>Chromadorea</taxon>
        <taxon>Rhabditida</taxon>
        <taxon>Rhabditina</taxon>
        <taxon>Rhabditomorpha</taxon>
        <taxon>Strongyloidea</taxon>
        <taxon>Metastrongylidae</taxon>
        <taxon>Angiostrongylus</taxon>
    </lineage>
</organism>
<dbReference type="EMBL" id="UYYA01003824">
    <property type="protein sequence ID" value="VDM56255.1"/>
    <property type="molecule type" value="Genomic_DNA"/>
</dbReference>
<reference evidence="3" key="1">
    <citation type="submission" date="2017-02" db="UniProtKB">
        <authorList>
            <consortium name="WormBaseParasite"/>
        </authorList>
    </citation>
    <scope>IDENTIFICATION</scope>
</reference>
<sequence length="77" mass="8440">MKHGHSGELLEENARLNAQEELSRADDIGLTSISLPTIYYKGLNGCVRKVAISVRSVVSRKAAVPTTEDFRSIRVPS</sequence>
<evidence type="ECO:0000313" key="2">
    <source>
        <dbReference type="Proteomes" id="UP000267027"/>
    </source>
</evidence>
<proteinExistence type="predicted"/>
<dbReference type="AlphaFoldDB" id="A0A0R3PJL7"/>
<reference evidence="1 2" key="2">
    <citation type="submission" date="2018-11" db="EMBL/GenBank/DDBJ databases">
        <authorList>
            <consortium name="Pathogen Informatics"/>
        </authorList>
    </citation>
    <scope>NUCLEOTIDE SEQUENCE [LARGE SCALE GENOMIC DNA]</scope>
    <source>
        <strain evidence="1 2">Costa Rica</strain>
    </source>
</reference>
<evidence type="ECO:0000313" key="1">
    <source>
        <dbReference type="EMBL" id="VDM56255.1"/>
    </source>
</evidence>
<evidence type="ECO:0000313" key="3">
    <source>
        <dbReference type="WBParaSite" id="ACOC_0000466901-mRNA-1"/>
    </source>
</evidence>
<dbReference type="Proteomes" id="UP000267027">
    <property type="component" value="Unassembled WGS sequence"/>
</dbReference>
<name>A0A0R3PJL7_ANGCS</name>
<keyword evidence="2" id="KW-1185">Reference proteome</keyword>
<protein>
    <submittedName>
        <fullName evidence="1 3">Uncharacterized protein</fullName>
    </submittedName>
</protein>
<dbReference type="WBParaSite" id="ACOC_0000466901-mRNA-1">
    <property type="protein sequence ID" value="ACOC_0000466901-mRNA-1"/>
    <property type="gene ID" value="ACOC_0000466901"/>
</dbReference>